<evidence type="ECO:0000256" key="3">
    <source>
        <dbReference type="ARBA" id="ARBA00022692"/>
    </source>
</evidence>
<dbReference type="InterPro" id="IPR013685">
    <property type="entry name" value="POTRA_FtsQ_type"/>
</dbReference>
<dbReference type="eggNOG" id="COG1589">
    <property type="taxonomic scope" value="Bacteria"/>
</dbReference>
<dbReference type="HOGENOM" id="CLU_047677_2_1_11"/>
<evidence type="ECO:0000256" key="4">
    <source>
        <dbReference type="ARBA" id="ARBA00022989"/>
    </source>
</evidence>
<keyword evidence="2 10" id="KW-0132">Cell division</keyword>
<reference evidence="10 11" key="1">
    <citation type="submission" date="2011-05" db="EMBL/GenBank/DDBJ databases">
        <title>Complete sequence of Isoptericola variabilis 225.</title>
        <authorList>
            <consortium name="US DOE Joint Genome Institute"/>
            <person name="Lucas S."/>
            <person name="Han J."/>
            <person name="Lapidus A."/>
            <person name="Cheng J.-F."/>
            <person name="Goodwin L."/>
            <person name="Pitluck S."/>
            <person name="Peters L."/>
            <person name="Mikhailova N."/>
            <person name="Zeytun A."/>
            <person name="Han C."/>
            <person name="Tapia R."/>
            <person name="Land M."/>
            <person name="Hauser L."/>
            <person name="Kyrpides N."/>
            <person name="Ivanova N."/>
            <person name="Pagani I."/>
            <person name="Siebers A."/>
            <person name="Allgaier M."/>
            <person name="Thelen M."/>
            <person name="Hugenholtz P."/>
            <person name="Gladden J."/>
            <person name="Woyke T."/>
        </authorList>
    </citation>
    <scope>NUCLEOTIDE SEQUENCE [LARGE SCALE GENOMIC DNA]</scope>
    <source>
        <strain evidence="11">225</strain>
    </source>
</reference>
<dbReference type="Pfam" id="PF03799">
    <property type="entry name" value="FtsQ_DivIB_C"/>
    <property type="match status" value="1"/>
</dbReference>
<dbReference type="Proteomes" id="UP000009236">
    <property type="component" value="Chromosome"/>
</dbReference>
<accession>F6FSJ4</accession>
<dbReference type="STRING" id="743718.Isova_1292"/>
<evidence type="ECO:0000256" key="5">
    <source>
        <dbReference type="ARBA" id="ARBA00023306"/>
    </source>
</evidence>
<keyword evidence="4 7" id="KW-1133">Transmembrane helix</keyword>
<evidence type="ECO:0000259" key="8">
    <source>
        <dbReference type="Pfam" id="PF03799"/>
    </source>
</evidence>
<feature type="compositionally biased region" description="Low complexity" evidence="6">
    <location>
        <begin position="53"/>
        <end position="69"/>
    </location>
</feature>
<dbReference type="InterPro" id="IPR005548">
    <property type="entry name" value="Cell_div_FtsQ/DivIB_C"/>
</dbReference>
<feature type="domain" description="Cell division protein FtsQ/DivIB C-terminal" evidence="8">
    <location>
        <begin position="197"/>
        <end position="307"/>
    </location>
</feature>
<dbReference type="AlphaFoldDB" id="F6FSJ4"/>
<keyword evidence="1" id="KW-1003">Cell membrane</keyword>
<feature type="domain" description="POTRA" evidence="9">
    <location>
        <begin position="126"/>
        <end position="190"/>
    </location>
</feature>
<evidence type="ECO:0000256" key="2">
    <source>
        <dbReference type="ARBA" id="ARBA00022618"/>
    </source>
</evidence>
<gene>
    <name evidence="10" type="ordered locus">Isova_1292</name>
</gene>
<dbReference type="GO" id="GO:0051301">
    <property type="term" value="P:cell division"/>
    <property type="evidence" value="ECO:0007669"/>
    <property type="project" value="UniProtKB-KW"/>
</dbReference>
<feature type="compositionally biased region" description="Low complexity" evidence="6">
    <location>
        <begin position="10"/>
        <end position="31"/>
    </location>
</feature>
<dbReference type="Gene3D" id="3.10.20.310">
    <property type="entry name" value="membrane protein fhac"/>
    <property type="match status" value="1"/>
</dbReference>
<protein>
    <submittedName>
        <fullName evidence="10">Cell division protein FtsQ</fullName>
    </submittedName>
</protein>
<sequence length="317" mass="33218">MRQPPRPRTKPAAAPRTGATPKAAPRTGGTPKAAPRTGATPKAAPRTGATPKAVPARTTARVVAEPPAAAAPARVSTAMADRLAERTAMRRHRRWRRVLAWLLALVAAAALAWAVFWSPALALDPAEVTITGEGTTIDVEEVRAAVVARADVPLPRLDTVALRAEILGMRGVKDVRIARVWPQGLDVALTSREPVAAVPTDGGFALLDPEGIRVGTAEAAPEGLAVVDVPLDDGSARALQAALRVLAALPPELSDQVASVRAETQDDVETVLRDGRSVRWGGASRVALKVEVVRTLLEVEPGARVVDVSSPELPVTQ</sequence>
<dbReference type="PANTHER" id="PTHR37820">
    <property type="entry name" value="CELL DIVISION PROTEIN DIVIB"/>
    <property type="match status" value="1"/>
</dbReference>
<evidence type="ECO:0000256" key="7">
    <source>
        <dbReference type="SAM" id="Phobius"/>
    </source>
</evidence>
<feature type="region of interest" description="Disordered" evidence="6">
    <location>
        <begin position="1"/>
        <end position="69"/>
    </location>
</feature>
<dbReference type="RefSeq" id="WP_013838453.1">
    <property type="nucleotide sequence ID" value="NC_015588.1"/>
</dbReference>
<dbReference type="GO" id="GO:0005886">
    <property type="term" value="C:plasma membrane"/>
    <property type="evidence" value="ECO:0007669"/>
    <property type="project" value="TreeGrafter"/>
</dbReference>
<proteinExistence type="predicted"/>
<evidence type="ECO:0000259" key="9">
    <source>
        <dbReference type="Pfam" id="PF08478"/>
    </source>
</evidence>
<evidence type="ECO:0000256" key="1">
    <source>
        <dbReference type="ARBA" id="ARBA00022475"/>
    </source>
</evidence>
<keyword evidence="3 7" id="KW-0812">Transmembrane</keyword>
<feature type="transmembrane region" description="Helical" evidence="7">
    <location>
        <begin position="98"/>
        <end position="117"/>
    </location>
</feature>
<dbReference type="InterPro" id="IPR050487">
    <property type="entry name" value="FtsQ_DivIB"/>
</dbReference>
<organism evidence="11">
    <name type="scientific">Isoptericola variabilis (strain 225)</name>
    <dbReference type="NCBI Taxonomy" id="743718"/>
    <lineage>
        <taxon>Bacteria</taxon>
        <taxon>Bacillati</taxon>
        <taxon>Actinomycetota</taxon>
        <taxon>Actinomycetes</taxon>
        <taxon>Micrococcales</taxon>
        <taxon>Promicromonosporaceae</taxon>
        <taxon>Isoptericola</taxon>
    </lineage>
</organism>
<dbReference type="PANTHER" id="PTHR37820:SF1">
    <property type="entry name" value="CELL DIVISION PROTEIN FTSQ"/>
    <property type="match status" value="1"/>
</dbReference>
<dbReference type="EMBL" id="CP002810">
    <property type="protein sequence ID" value="AEG44061.1"/>
    <property type="molecule type" value="Genomic_DNA"/>
</dbReference>
<keyword evidence="7" id="KW-0472">Membrane</keyword>
<keyword evidence="11" id="KW-1185">Reference proteome</keyword>
<keyword evidence="5" id="KW-0131">Cell cycle</keyword>
<evidence type="ECO:0000313" key="10">
    <source>
        <dbReference type="EMBL" id="AEG44061.1"/>
    </source>
</evidence>
<evidence type="ECO:0000256" key="6">
    <source>
        <dbReference type="SAM" id="MobiDB-lite"/>
    </source>
</evidence>
<dbReference type="KEGG" id="iva:Isova_1292"/>
<name>F6FSJ4_ISOV2</name>
<dbReference type="Pfam" id="PF08478">
    <property type="entry name" value="POTRA_1"/>
    <property type="match status" value="1"/>
</dbReference>
<evidence type="ECO:0000313" key="11">
    <source>
        <dbReference type="Proteomes" id="UP000009236"/>
    </source>
</evidence>